<dbReference type="Proteomes" id="UP001595796">
    <property type="component" value="Unassembled WGS sequence"/>
</dbReference>
<proteinExistence type="predicted"/>
<evidence type="ECO:0000256" key="5">
    <source>
        <dbReference type="ARBA" id="ARBA00023004"/>
    </source>
</evidence>
<sequence>MAFVLLVGLGVAAAFLFAASGVYNVAASRGHWWIVDQFLRFGMENSVKARAPETSPNLDDADLIRLGAAHFHGGCAFCHGAPGSRPSPVVQHMLPSPPDLAERVDRWTDGELFWLVKHGLKYAGMPAWPAQDRDDEIWSVVAFLRQLPDLDARHYEELALAEVQVDGGGGRELATAESDPDGVGACARCHGDAGRGPQTKLVPRLQGQSRDWLARSLRDYAEGARHSGIMQPLAAALKPEAIEKLATYYAGLPPLAPDDDPRRGSVEEGQKLATSGDPGAEIPACISCHGSDGSPDYPRLAGQPARYLSAQLAAWRNGKGGTSPTHAIMAPIAARLTDQQIADVSAFFASQRVVGHPGLAP</sequence>
<feature type="domain" description="Cytochrome c" evidence="8">
    <location>
        <begin position="165"/>
        <end position="253"/>
    </location>
</feature>
<dbReference type="PANTHER" id="PTHR33751:SF9">
    <property type="entry name" value="CYTOCHROME C4"/>
    <property type="match status" value="1"/>
</dbReference>
<name>A0ABV9YZV3_9HYPH</name>
<keyword evidence="1" id="KW-0813">Transport</keyword>
<feature type="domain" description="Cytochrome c" evidence="8">
    <location>
        <begin position="62"/>
        <end position="148"/>
    </location>
</feature>
<evidence type="ECO:0000256" key="6">
    <source>
        <dbReference type="PROSITE-ProRule" id="PRU00433"/>
    </source>
</evidence>
<keyword evidence="3 6" id="KW-0479">Metal-binding</keyword>
<comment type="caution">
    <text evidence="9">The sequence shown here is derived from an EMBL/GenBank/DDBJ whole genome shotgun (WGS) entry which is preliminary data.</text>
</comment>
<keyword evidence="2 6" id="KW-0349">Heme</keyword>
<evidence type="ECO:0000256" key="1">
    <source>
        <dbReference type="ARBA" id="ARBA00022448"/>
    </source>
</evidence>
<feature type="domain" description="Cytochrome c" evidence="8">
    <location>
        <begin position="264"/>
        <end position="352"/>
    </location>
</feature>
<reference evidence="10" key="1">
    <citation type="journal article" date="2019" name="Int. J. Syst. Evol. Microbiol.">
        <title>The Global Catalogue of Microorganisms (GCM) 10K type strain sequencing project: providing services to taxonomists for standard genome sequencing and annotation.</title>
        <authorList>
            <consortium name="The Broad Institute Genomics Platform"/>
            <consortium name="The Broad Institute Genome Sequencing Center for Infectious Disease"/>
            <person name="Wu L."/>
            <person name="Ma J."/>
        </authorList>
    </citation>
    <scope>NUCLEOTIDE SEQUENCE [LARGE SCALE GENOMIC DNA]</scope>
    <source>
        <strain evidence="10">CGMCC 1.16444</strain>
    </source>
</reference>
<dbReference type="Pfam" id="PF00034">
    <property type="entry name" value="Cytochrom_C"/>
    <property type="match status" value="1"/>
</dbReference>
<dbReference type="PANTHER" id="PTHR33751">
    <property type="entry name" value="CBB3-TYPE CYTOCHROME C OXIDASE SUBUNIT FIXP"/>
    <property type="match status" value="1"/>
</dbReference>
<dbReference type="EMBL" id="JBHSJF010000005">
    <property type="protein sequence ID" value="MFC5067729.1"/>
    <property type="molecule type" value="Genomic_DNA"/>
</dbReference>
<keyword evidence="4" id="KW-0249">Electron transport</keyword>
<evidence type="ECO:0000256" key="4">
    <source>
        <dbReference type="ARBA" id="ARBA00022982"/>
    </source>
</evidence>
<evidence type="ECO:0000313" key="10">
    <source>
        <dbReference type="Proteomes" id="UP001595796"/>
    </source>
</evidence>
<keyword evidence="10" id="KW-1185">Reference proteome</keyword>
<dbReference type="PROSITE" id="PS51007">
    <property type="entry name" value="CYTC"/>
    <property type="match status" value="3"/>
</dbReference>
<gene>
    <name evidence="9" type="ORF">ACFPFW_06830</name>
</gene>
<evidence type="ECO:0000259" key="8">
    <source>
        <dbReference type="PROSITE" id="PS51007"/>
    </source>
</evidence>
<organism evidence="9 10">
    <name type="scientific">Flaviflagellibacter deserti</name>
    <dbReference type="NCBI Taxonomy" id="2267266"/>
    <lineage>
        <taxon>Bacteria</taxon>
        <taxon>Pseudomonadati</taxon>
        <taxon>Pseudomonadota</taxon>
        <taxon>Alphaproteobacteria</taxon>
        <taxon>Hyphomicrobiales</taxon>
        <taxon>Flaviflagellibacter</taxon>
    </lineage>
</organism>
<dbReference type="InterPro" id="IPR050597">
    <property type="entry name" value="Cytochrome_c_Oxidase_Subunit"/>
</dbReference>
<accession>A0ABV9YZV3</accession>
<dbReference type="RefSeq" id="WP_162799762.1">
    <property type="nucleotide sequence ID" value="NZ_JBHSJF010000005.1"/>
</dbReference>
<dbReference type="InterPro" id="IPR009056">
    <property type="entry name" value="Cyt_c-like_dom"/>
</dbReference>
<dbReference type="SUPFAM" id="SSF46626">
    <property type="entry name" value="Cytochrome c"/>
    <property type="match status" value="3"/>
</dbReference>
<dbReference type="InterPro" id="IPR036909">
    <property type="entry name" value="Cyt_c-like_dom_sf"/>
</dbReference>
<evidence type="ECO:0000256" key="7">
    <source>
        <dbReference type="SAM" id="MobiDB-lite"/>
    </source>
</evidence>
<feature type="region of interest" description="Disordered" evidence="7">
    <location>
        <begin position="253"/>
        <end position="278"/>
    </location>
</feature>
<dbReference type="Pfam" id="PF13442">
    <property type="entry name" value="Cytochrome_CBB3"/>
    <property type="match status" value="2"/>
</dbReference>
<evidence type="ECO:0000313" key="9">
    <source>
        <dbReference type="EMBL" id="MFC5067729.1"/>
    </source>
</evidence>
<protein>
    <submittedName>
        <fullName evidence="9">C-type cytochrome</fullName>
    </submittedName>
</protein>
<evidence type="ECO:0000256" key="3">
    <source>
        <dbReference type="ARBA" id="ARBA00022723"/>
    </source>
</evidence>
<keyword evidence="5 6" id="KW-0408">Iron</keyword>
<feature type="compositionally biased region" description="Basic and acidic residues" evidence="7">
    <location>
        <begin position="259"/>
        <end position="270"/>
    </location>
</feature>
<evidence type="ECO:0000256" key="2">
    <source>
        <dbReference type="ARBA" id="ARBA00022617"/>
    </source>
</evidence>
<dbReference type="Gene3D" id="1.10.760.10">
    <property type="entry name" value="Cytochrome c-like domain"/>
    <property type="match status" value="3"/>
</dbReference>